<reference evidence="2" key="1">
    <citation type="submission" date="2024-07" db="EMBL/GenBank/DDBJ databases">
        <title>Two chromosome-level genome assemblies of Korean endemic species Abeliophyllum distichum and Forsythia ovata (Oleaceae).</title>
        <authorList>
            <person name="Jang H."/>
        </authorList>
    </citation>
    <scope>NUCLEOTIDE SEQUENCE [LARGE SCALE GENOMIC DNA]</scope>
</reference>
<protein>
    <submittedName>
        <fullName evidence="1">Uncharacterized protein</fullName>
    </submittedName>
</protein>
<dbReference type="EMBL" id="JBFOLK010000002">
    <property type="protein sequence ID" value="KAL2531427.1"/>
    <property type="molecule type" value="Genomic_DNA"/>
</dbReference>
<proteinExistence type="predicted"/>
<evidence type="ECO:0000313" key="2">
    <source>
        <dbReference type="Proteomes" id="UP001604336"/>
    </source>
</evidence>
<accession>A0ABD1V2H4</accession>
<evidence type="ECO:0000313" key="1">
    <source>
        <dbReference type="EMBL" id="KAL2531427.1"/>
    </source>
</evidence>
<name>A0ABD1V2H4_9LAMI</name>
<organism evidence="1 2">
    <name type="scientific">Abeliophyllum distichum</name>
    <dbReference type="NCBI Taxonomy" id="126358"/>
    <lineage>
        <taxon>Eukaryota</taxon>
        <taxon>Viridiplantae</taxon>
        <taxon>Streptophyta</taxon>
        <taxon>Embryophyta</taxon>
        <taxon>Tracheophyta</taxon>
        <taxon>Spermatophyta</taxon>
        <taxon>Magnoliopsida</taxon>
        <taxon>eudicotyledons</taxon>
        <taxon>Gunneridae</taxon>
        <taxon>Pentapetalae</taxon>
        <taxon>asterids</taxon>
        <taxon>lamiids</taxon>
        <taxon>Lamiales</taxon>
        <taxon>Oleaceae</taxon>
        <taxon>Forsythieae</taxon>
        <taxon>Abeliophyllum</taxon>
    </lineage>
</organism>
<sequence length="150" mass="16786">MHTFNQLENEWELVDRRTALCDRIIDRRTALCNGNRPEARCNGKRPDTAAWQGEGERGSLQLGFEGDGDVGLCAMGIDRRRRAAIAVDRTAAAWRRTASEGERGSLQLGFEGETGRRRRYPPVQQSENGFLGFGLSIAWREKRSDLGGGY</sequence>
<dbReference type="Proteomes" id="UP001604336">
    <property type="component" value="Unassembled WGS sequence"/>
</dbReference>
<comment type="caution">
    <text evidence="1">The sequence shown here is derived from an EMBL/GenBank/DDBJ whole genome shotgun (WGS) entry which is preliminary data.</text>
</comment>
<gene>
    <name evidence="1" type="ORF">Adt_04778</name>
</gene>
<dbReference type="AlphaFoldDB" id="A0ABD1V2H4"/>
<keyword evidence="2" id="KW-1185">Reference proteome</keyword>